<protein>
    <submittedName>
        <fullName evidence="1">Uncharacterized protein</fullName>
    </submittedName>
</protein>
<gene>
    <name evidence="1" type="ORF">J2X07_000528</name>
</gene>
<sequence>MESFGFIIGIVAFVFALDCKSKMKKLEERIKKLEKY</sequence>
<dbReference type="Proteomes" id="UP001258181">
    <property type="component" value="Unassembled WGS sequence"/>
</dbReference>
<comment type="caution">
    <text evidence="1">The sequence shown here is derived from an EMBL/GenBank/DDBJ whole genome shotgun (WGS) entry which is preliminary data.</text>
</comment>
<dbReference type="EMBL" id="JAVDWA010000001">
    <property type="protein sequence ID" value="MDR7071553.1"/>
    <property type="molecule type" value="Genomic_DNA"/>
</dbReference>
<reference evidence="1 2" key="1">
    <citation type="submission" date="2023-07" db="EMBL/GenBank/DDBJ databases">
        <title>Sorghum-associated microbial communities from plants grown in Nebraska, USA.</title>
        <authorList>
            <person name="Schachtman D."/>
        </authorList>
    </citation>
    <scope>NUCLEOTIDE SEQUENCE [LARGE SCALE GENOMIC DNA]</scope>
    <source>
        <strain evidence="1 2">BE211</strain>
    </source>
</reference>
<organism evidence="1 2">
    <name type="scientific">Fictibacillus barbaricus</name>
    <dbReference type="NCBI Taxonomy" id="182136"/>
    <lineage>
        <taxon>Bacteria</taxon>
        <taxon>Bacillati</taxon>
        <taxon>Bacillota</taxon>
        <taxon>Bacilli</taxon>
        <taxon>Bacillales</taxon>
        <taxon>Fictibacillaceae</taxon>
        <taxon>Fictibacillus</taxon>
    </lineage>
</organism>
<accession>A0ABU1TWG8</accession>
<evidence type="ECO:0000313" key="1">
    <source>
        <dbReference type="EMBL" id="MDR7071553.1"/>
    </source>
</evidence>
<evidence type="ECO:0000313" key="2">
    <source>
        <dbReference type="Proteomes" id="UP001258181"/>
    </source>
</evidence>
<proteinExistence type="predicted"/>
<name>A0ABU1TWG8_9BACL</name>
<keyword evidence="2" id="KW-1185">Reference proteome</keyword>